<dbReference type="EMBL" id="PNYA01000015">
    <property type="protein sequence ID" value="PMS18381.1"/>
    <property type="molecule type" value="Genomic_DNA"/>
</dbReference>
<keyword evidence="3" id="KW-1185">Reference proteome</keyword>
<evidence type="ECO:0000313" key="2">
    <source>
        <dbReference type="EMBL" id="PMS18381.1"/>
    </source>
</evidence>
<gene>
    <name evidence="2" type="ORF">C0Z18_17575</name>
</gene>
<accession>A0A2N7VMI1</accession>
<dbReference type="AlphaFoldDB" id="A0A2N7VMI1"/>
<feature type="chain" id="PRO_5014892453" evidence="1">
    <location>
        <begin position="27"/>
        <end position="155"/>
    </location>
</feature>
<feature type="signal peptide" evidence="1">
    <location>
        <begin position="1"/>
        <end position="26"/>
    </location>
</feature>
<reference evidence="2 3" key="1">
    <citation type="submission" date="2018-01" db="EMBL/GenBank/DDBJ databases">
        <title>Whole genome analyses suggest that Burkholderia sensu lato contains two further novel genera in the rhizoxinica-symbiotica group Mycetohabitans gen. nov., and Trinickia gen. nov.: implications for the evolution of diazotrophy and nodulation in the Burkholderiaceae.</title>
        <authorList>
            <person name="Estrada-de los Santos P."/>
            <person name="Palmer M."/>
            <person name="Chavez-Ramirez B."/>
            <person name="Beukes C."/>
            <person name="Steenkamp E.T."/>
            <person name="Hirsch A.M."/>
            <person name="Manyaka P."/>
            <person name="Maluk M."/>
            <person name="Lafos M."/>
            <person name="Crook M."/>
            <person name="Gross E."/>
            <person name="Simon M.F."/>
            <person name="Bueno dos Reis Junior F."/>
            <person name="Poole P.S."/>
            <person name="Venter S.N."/>
            <person name="James E.K."/>
        </authorList>
    </citation>
    <scope>NUCLEOTIDE SEQUENCE [LARGE SCALE GENOMIC DNA]</scope>
    <source>
        <strain evidence="2 3">GIMN1.004</strain>
    </source>
</reference>
<evidence type="ECO:0000256" key="1">
    <source>
        <dbReference type="SAM" id="SignalP"/>
    </source>
</evidence>
<dbReference type="Proteomes" id="UP000235616">
    <property type="component" value="Unassembled WGS sequence"/>
</dbReference>
<sequence>MQGNLTKFRVISLTLAIWCANCSAQADAGSVDTVKTVAGLMGISKVDRMRIDSVTFTVQLAGYDFDKLYGLRYLYYTESGSRDRPSGRVLMEDFIGGASDTPSIALYDFRKGRPEVVQITDKLDVENVRWRPDAVLLEVDDQWYEFKRGKLSRLN</sequence>
<comment type="caution">
    <text evidence="2">The sequence shown here is derived from an EMBL/GenBank/DDBJ whole genome shotgun (WGS) entry which is preliminary data.</text>
</comment>
<evidence type="ECO:0000313" key="3">
    <source>
        <dbReference type="Proteomes" id="UP000235616"/>
    </source>
</evidence>
<proteinExistence type="predicted"/>
<protein>
    <submittedName>
        <fullName evidence="2">Uncharacterized protein</fullName>
    </submittedName>
</protein>
<organism evidence="2 3">
    <name type="scientific">Trinickia dabaoshanensis</name>
    <dbReference type="NCBI Taxonomy" id="564714"/>
    <lineage>
        <taxon>Bacteria</taxon>
        <taxon>Pseudomonadati</taxon>
        <taxon>Pseudomonadota</taxon>
        <taxon>Betaproteobacteria</taxon>
        <taxon>Burkholderiales</taxon>
        <taxon>Burkholderiaceae</taxon>
        <taxon>Trinickia</taxon>
    </lineage>
</organism>
<keyword evidence="1" id="KW-0732">Signal</keyword>
<name>A0A2N7VMI1_9BURK</name>